<dbReference type="AlphaFoldDB" id="A0A098LI81"/>
<name>A0A098LI81_9BACT</name>
<dbReference type="eggNOG" id="ENOG5031273">
    <property type="taxonomic scope" value="Bacteria"/>
</dbReference>
<accession>A0A098LI81</accession>
<protein>
    <submittedName>
        <fullName evidence="1">Uncharacterized protein</fullName>
    </submittedName>
</protein>
<evidence type="ECO:0000313" key="1">
    <source>
        <dbReference type="EMBL" id="GAL86184.1"/>
    </source>
</evidence>
<gene>
    <name evidence="1" type="ORF">MYP_3413</name>
</gene>
<reference evidence="1 2" key="1">
    <citation type="submission" date="2014-09" db="EMBL/GenBank/DDBJ databases">
        <title>Sporocytophaga myxococcoides PG-01 genome sequencing.</title>
        <authorList>
            <person name="Liu L."/>
            <person name="Gao P.J."/>
            <person name="Chen G.J."/>
            <person name="Wang L.S."/>
        </authorList>
    </citation>
    <scope>NUCLEOTIDE SEQUENCE [LARGE SCALE GENOMIC DNA]</scope>
    <source>
        <strain evidence="1 2">PG-01</strain>
    </source>
</reference>
<sequence>MIYEKIIALSIESMENLFSSEDPKHFYVWINPKDVYAYYNALMMGSFVSVSNREDNLMFLPNQNFSGYISPFQSNLLRGYQTEHNLELVRKRKFNEYPSRLVATFLFENEDDAMLYKDSHDFHVSQRELKKGVTVGAYTYSRHDLSWIDFLKSPLLVDNHVKNEMHYAYWEGKSVENFKLELMEKPLSAVAQSIYEILFLGRIDFLK</sequence>
<dbReference type="Proteomes" id="UP000030185">
    <property type="component" value="Unassembled WGS sequence"/>
</dbReference>
<proteinExistence type="predicted"/>
<dbReference type="SUPFAM" id="SSF56399">
    <property type="entry name" value="ADP-ribosylation"/>
    <property type="match status" value="1"/>
</dbReference>
<comment type="caution">
    <text evidence="1">The sequence shown here is derived from an EMBL/GenBank/DDBJ whole genome shotgun (WGS) entry which is preliminary data.</text>
</comment>
<evidence type="ECO:0000313" key="2">
    <source>
        <dbReference type="Proteomes" id="UP000030185"/>
    </source>
</evidence>
<organism evidence="1 2">
    <name type="scientific">Sporocytophaga myxococcoides</name>
    <dbReference type="NCBI Taxonomy" id="153721"/>
    <lineage>
        <taxon>Bacteria</taxon>
        <taxon>Pseudomonadati</taxon>
        <taxon>Bacteroidota</taxon>
        <taxon>Cytophagia</taxon>
        <taxon>Cytophagales</taxon>
        <taxon>Cytophagaceae</taxon>
        <taxon>Sporocytophaga</taxon>
    </lineage>
</organism>
<dbReference type="EMBL" id="BBLT01000007">
    <property type="protein sequence ID" value="GAL86184.1"/>
    <property type="molecule type" value="Genomic_DNA"/>
</dbReference>
<keyword evidence="2" id="KW-1185">Reference proteome</keyword>